<comment type="caution">
    <text evidence="1">The sequence shown here is derived from an EMBL/GenBank/DDBJ whole genome shotgun (WGS) entry which is preliminary data.</text>
</comment>
<evidence type="ECO:0000313" key="1">
    <source>
        <dbReference type="EMBL" id="MDB6261179.1"/>
    </source>
</evidence>
<proteinExistence type="predicted"/>
<gene>
    <name evidence="1" type="ORF">ODV15_01065</name>
</gene>
<dbReference type="RefSeq" id="WP_271869478.1">
    <property type="nucleotide sequence ID" value="NZ_JAOTGU010000001.1"/>
</dbReference>
<dbReference type="EMBL" id="JAOTGU010000001">
    <property type="protein sequence ID" value="MDB6261179.1"/>
    <property type="molecule type" value="Genomic_DNA"/>
</dbReference>
<evidence type="ECO:0000313" key="2">
    <source>
        <dbReference type="Proteomes" id="UP001143700"/>
    </source>
</evidence>
<organism evidence="1 2">
    <name type="scientific">Lactobacillus amylovorus</name>
    <dbReference type="NCBI Taxonomy" id="1604"/>
    <lineage>
        <taxon>Bacteria</taxon>
        <taxon>Bacillati</taxon>
        <taxon>Bacillota</taxon>
        <taxon>Bacilli</taxon>
        <taxon>Lactobacillales</taxon>
        <taxon>Lactobacillaceae</taxon>
        <taxon>Lactobacillus</taxon>
    </lineage>
</organism>
<accession>A0A9X3W7H0</accession>
<name>A0A9X3W7H0_LACAM</name>
<reference evidence="1" key="2">
    <citation type="submission" date="2022-10" db="EMBL/GenBank/DDBJ databases">
        <authorList>
            <person name="Kostovova I."/>
            <person name="Moravkova M."/>
            <person name="Pechar R."/>
        </authorList>
    </citation>
    <scope>NUCLEOTIDE SEQUENCE</scope>
    <source>
        <strain evidence="1">M356A</strain>
    </source>
</reference>
<sequence length="117" mass="13867">MKIRDLDIRYWMKNLNAKQINANSVNYWHIDINNEVFIELEFGRGKKVFSVEFLQQEPGLGVFSYTHGLPTQFLESFIKLAKSFVSENGPDWNSIVKHNEHFRDYITRKTGLNFTFF</sequence>
<reference evidence="1" key="1">
    <citation type="journal article" date="2022" name="Microorganisms">
        <title>Antibiotic Susceptibility, Resistance Gene Determinants and Corresponding Genomic Regions in Lactobacillus amylovorus Isolates Derived from Wild Boars and Domestic Pigs.</title>
        <authorList>
            <person name="Moravkova M."/>
            <person name="Kostovova I."/>
            <person name="Kavanova K."/>
            <person name="Pechar R."/>
            <person name="Stanek S."/>
            <person name="Brychta A."/>
            <person name="Zeman M."/>
            <person name="Kubasova T."/>
        </authorList>
    </citation>
    <scope>NUCLEOTIDE SEQUENCE</scope>
    <source>
        <strain evidence="1">M356A</strain>
    </source>
</reference>
<protein>
    <submittedName>
        <fullName evidence="1">Uncharacterized protein</fullName>
    </submittedName>
</protein>
<dbReference type="Proteomes" id="UP001143700">
    <property type="component" value="Unassembled WGS sequence"/>
</dbReference>
<dbReference type="AlphaFoldDB" id="A0A9X3W7H0"/>